<keyword evidence="3" id="KW-0509">mRNA transport</keyword>
<dbReference type="PANTHER" id="PTHR12638:SF0">
    <property type="entry name" value="MAGO HOMOLOG, EXON JUNCTION COMPLEX SUBUNIT-RELATED"/>
    <property type="match status" value="1"/>
</dbReference>
<organism evidence="5 6">
    <name type="scientific">Cardiocondyla obscurior</name>
    <dbReference type="NCBI Taxonomy" id="286306"/>
    <lineage>
        <taxon>Eukaryota</taxon>
        <taxon>Metazoa</taxon>
        <taxon>Ecdysozoa</taxon>
        <taxon>Arthropoda</taxon>
        <taxon>Hexapoda</taxon>
        <taxon>Insecta</taxon>
        <taxon>Pterygota</taxon>
        <taxon>Neoptera</taxon>
        <taxon>Endopterygota</taxon>
        <taxon>Hymenoptera</taxon>
        <taxon>Apocrita</taxon>
        <taxon>Aculeata</taxon>
        <taxon>Formicoidea</taxon>
        <taxon>Formicidae</taxon>
        <taxon>Myrmicinae</taxon>
        <taxon>Cardiocondyla</taxon>
    </lineage>
</organism>
<keyword evidence="3" id="KW-0813">Transport</keyword>
<reference evidence="5 6" key="1">
    <citation type="submission" date="2023-03" db="EMBL/GenBank/DDBJ databases">
        <title>High recombination rates correlate with genetic variation in Cardiocondyla obscurior ants.</title>
        <authorList>
            <person name="Errbii M."/>
        </authorList>
    </citation>
    <scope>NUCLEOTIDE SEQUENCE [LARGE SCALE GENOMIC DNA]</scope>
    <source>
        <strain evidence="5">Alpha-2009</strain>
        <tissue evidence="5">Whole body</tissue>
    </source>
</reference>
<dbReference type="GO" id="GO:0071013">
    <property type="term" value="C:catalytic step 2 spliceosome"/>
    <property type="evidence" value="ECO:0007669"/>
    <property type="project" value="TreeGrafter"/>
</dbReference>
<accession>A0AAW2G7G9</accession>
<dbReference type="InterPro" id="IPR036605">
    <property type="entry name" value="Mago_nashi_sf"/>
</dbReference>
<dbReference type="GO" id="GO:0035145">
    <property type="term" value="C:exon-exon junction complex"/>
    <property type="evidence" value="ECO:0007669"/>
    <property type="project" value="InterPro"/>
</dbReference>
<comment type="similarity">
    <text evidence="2">Belongs to the mago nashi family.</text>
</comment>
<protein>
    <submittedName>
        <fullName evidence="5">Uncharacterized protein</fullName>
    </submittedName>
</protein>
<evidence type="ECO:0000256" key="4">
    <source>
        <dbReference type="ARBA" id="ARBA00023242"/>
    </source>
</evidence>
<evidence type="ECO:0000256" key="3">
    <source>
        <dbReference type="ARBA" id="ARBA00022816"/>
    </source>
</evidence>
<keyword evidence="4" id="KW-0539">Nucleus</keyword>
<dbReference type="AlphaFoldDB" id="A0AAW2G7G9"/>
<evidence type="ECO:0000313" key="5">
    <source>
        <dbReference type="EMBL" id="KAL0122400.1"/>
    </source>
</evidence>
<dbReference type="GO" id="GO:0051028">
    <property type="term" value="P:mRNA transport"/>
    <property type="evidence" value="ECO:0007669"/>
    <property type="project" value="UniProtKB-KW"/>
</dbReference>
<dbReference type="Gene3D" id="3.30.1560.10">
    <property type="entry name" value="Mago nashi"/>
    <property type="match status" value="1"/>
</dbReference>
<proteinExistence type="inferred from homology"/>
<evidence type="ECO:0000256" key="2">
    <source>
        <dbReference type="ARBA" id="ARBA00009270"/>
    </source>
</evidence>
<dbReference type="GO" id="GO:0008380">
    <property type="term" value="P:RNA splicing"/>
    <property type="evidence" value="ECO:0007669"/>
    <property type="project" value="InterPro"/>
</dbReference>
<sequence length="85" mass="9963">MIRKETYVHQRFPLVAARPRRTSEKLKIVIGDEHISFITSKTGSLLDVNQQSRDPEDLRCFYYLVQDLKNLVFSLIGLHFKIKSI</sequence>
<dbReference type="PANTHER" id="PTHR12638">
    <property type="entry name" value="PROTEIN MAGO NASHI HOMOLOG"/>
    <property type="match status" value="1"/>
</dbReference>
<dbReference type="SUPFAM" id="SSF89817">
    <property type="entry name" value="Mago nashi protein"/>
    <property type="match status" value="1"/>
</dbReference>
<keyword evidence="6" id="KW-1185">Reference proteome</keyword>
<evidence type="ECO:0000256" key="1">
    <source>
        <dbReference type="ARBA" id="ARBA00004123"/>
    </source>
</evidence>
<comment type="caution">
    <text evidence="5">The sequence shown here is derived from an EMBL/GenBank/DDBJ whole genome shotgun (WGS) entry which is preliminary data.</text>
</comment>
<name>A0AAW2G7G9_9HYME</name>
<evidence type="ECO:0000313" key="6">
    <source>
        <dbReference type="Proteomes" id="UP001430953"/>
    </source>
</evidence>
<comment type="subcellular location">
    <subcellularLocation>
        <location evidence="1">Nucleus</location>
    </subcellularLocation>
</comment>
<dbReference type="EMBL" id="JADYXP020000006">
    <property type="protein sequence ID" value="KAL0122400.1"/>
    <property type="molecule type" value="Genomic_DNA"/>
</dbReference>
<gene>
    <name evidence="5" type="ORF">PUN28_007253</name>
</gene>
<dbReference type="Pfam" id="PF02792">
    <property type="entry name" value="Mago_nashi"/>
    <property type="match status" value="1"/>
</dbReference>
<dbReference type="Proteomes" id="UP001430953">
    <property type="component" value="Unassembled WGS sequence"/>
</dbReference>
<dbReference type="InterPro" id="IPR004023">
    <property type="entry name" value="Mago_nashi"/>
</dbReference>